<dbReference type="AlphaFoldDB" id="A0A1D2MJD3"/>
<feature type="compositionally biased region" description="Basic and acidic residues" evidence="1">
    <location>
        <begin position="193"/>
        <end position="206"/>
    </location>
</feature>
<dbReference type="EMBL" id="LJIJ01001074">
    <property type="protein sequence ID" value="ODM93110.1"/>
    <property type="molecule type" value="Genomic_DNA"/>
</dbReference>
<gene>
    <name evidence="2" type="ORF">Ocin01_13573</name>
</gene>
<feature type="region of interest" description="Disordered" evidence="1">
    <location>
        <begin position="76"/>
        <end position="112"/>
    </location>
</feature>
<feature type="region of interest" description="Disordered" evidence="1">
    <location>
        <begin position="142"/>
        <end position="325"/>
    </location>
</feature>
<organism evidence="2 3">
    <name type="scientific">Orchesella cincta</name>
    <name type="common">Springtail</name>
    <name type="synonym">Podura cincta</name>
    <dbReference type="NCBI Taxonomy" id="48709"/>
    <lineage>
        <taxon>Eukaryota</taxon>
        <taxon>Metazoa</taxon>
        <taxon>Ecdysozoa</taxon>
        <taxon>Arthropoda</taxon>
        <taxon>Hexapoda</taxon>
        <taxon>Collembola</taxon>
        <taxon>Entomobryomorpha</taxon>
        <taxon>Entomobryoidea</taxon>
        <taxon>Orchesellidae</taxon>
        <taxon>Orchesellinae</taxon>
        <taxon>Orchesella</taxon>
    </lineage>
</organism>
<accession>A0A1D2MJD3</accession>
<protein>
    <submittedName>
        <fullName evidence="2">Uncharacterized protein</fullName>
    </submittedName>
</protein>
<dbReference type="Proteomes" id="UP000094527">
    <property type="component" value="Unassembled WGS sequence"/>
</dbReference>
<feature type="compositionally biased region" description="Acidic residues" evidence="1">
    <location>
        <begin position="230"/>
        <end position="240"/>
    </location>
</feature>
<keyword evidence="3" id="KW-1185">Reference proteome</keyword>
<feature type="compositionally biased region" description="Polar residues" evidence="1">
    <location>
        <begin position="255"/>
        <end position="264"/>
    </location>
</feature>
<feature type="compositionally biased region" description="Basic and acidic residues" evidence="1">
    <location>
        <begin position="282"/>
        <end position="308"/>
    </location>
</feature>
<feature type="compositionally biased region" description="Basic and acidic residues" evidence="1">
    <location>
        <begin position="86"/>
        <end position="112"/>
    </location>
</feature>
<evidence type="ECO:0000313" key="2">
    <source>
        <dbReference type="EMBL" id="ODM93110.1"/>
    </source>
</evidence>
<feature type="compositionally biased region" description="Low complexity" evidence="1">
    <location>
        <begin position="161"/>
        <end position="172"/>
    </location>
</feature>
<reference evidence="2 3" key="1">
    <citation type="journal article" date="2016" name="Genome Biol. Evol.">
        <title>Gene Family Evolution Reflects Adaptation to Soil Environmental Stressors in the Genome of the Collembolan Orchesella cincta.</title>
        <authorList>
            <person name="Faddeeva-Vakhrusheva A."/>
            <person name="Derks M.F."/>
            <person name="Anvar S.Y."/>
            <person name="Agamennone V."/>
            <person name="Suring W."/>
            <person name="Smit S."/>
            <person name="van Straalen N.M."/>
            <person name="Roelofs D."/>
        </authorList>
    </citation>
    <scope>NUCLEOTIDE SEQUENCE [LARGE SCALE GENOMIC DNA]</scope>
    <source>
        <tissue evidence="2">Mixed pool</tissue>
    </source>
</reference>
<feature type="compositionally biased region" description="Acidic residues" evidence="1">
    <location>
        <begin position="270"/>
        <end position="281"/>
    </location>
</feature>
<evidence type="ECO:0000313" key="3">
    <source>
        <dbReference type="Proteomes" id="UP000094527"/>
    </source>
</evidence>
<proteinExistence type="predicted"/>
<sequence length="325" mass="37494">MSRILQSQSIIGQIISRSFSRSGFCSTKYSLSVAPGHFCECCGINGTRHVSVVNKFKYGFSTPSISVQSSKFHTSLSTYSEESQDEEKRGEVEKSPRNEERRESVIDRLRRLSETPADDYELSPVAQEKARQMAEIRAESIRKGEHWKLDQRNMRPGGFPQQNQRYNNNRNGGFRDEEDFYGGGGGGRQPGYNRDRGFNRYDRNDESYGGGGRQQGGYNRNRSFDRYNRDDEEFDTDDLRDEPVDRSSWRGRSLSPKQSQYGQRQSREEQFDDNEPQDYEQEMERLRARLQKTKEEKARLQSSKKEAAPSEDIDSQERSSGASKS</sequence>
<feature type="compositionally biased region" description="Basic and acidic residues" evidence="1">
    <location>
        <begin position="142"/>
        <end position="153"/>
    </location>
</feature>
<comment type="caution">
    <text evidence="2">The sequence shown here is derived from an EMBL/GenBank/DDBJ whole genome shotgun (WGS) entry which is preliminary data.</text>
</comment>
<name>A0A1D2MJD3_ORCCI</name>
<evidence type="ECO:0000256" key="1">
    <source>
        <dbReference type="SAM" id="MobiDB-lite"/>
    </source>
</evidence>